<evidence type="ECO:0000313" key="2">
    <source>
        <dbReference type="Proteomes" id="UP000298649"/>
    </source>
</evidence>
<accession>A0A4D7YRD3</accession>
<evidence type="ECO:0000313" key="1">
    <source>
        <dbReference type="EMBL" id="QCL97428.1"/>
    </source>
</evidence>
<proteinExistence type="predicted"/>
<reference evidence="1 2" key="1">
    <citation type="submission" date="2019-04" db="EMBL/GenBank/DDBJ databases">
        <title>Complete genome sequence of Agrobacterium tumefaciens CFBP7129.</title>
        <authorList>
            <person name="Haryono M."/>
            <person name="Lin Y.-C."/>
            <person name="Lai E.-M."/>
            <person name="Kuo C.-H."/>
        </authorList>
    </citation>
    <scope>NUCLEOTIDE SEQUENCE [LARGE SCALE GENOMIC DNA]</scope>
    <source>
        <strain evidence="1 2">CFBP7129</strain>
    </source>
</reference>
<dbReference type="Proteomes" id="UP000298649">
    <property type="component" value="Chromosome linear"/>
</dbReference>
<organism evidence="1 2">
    <name type="scientific">Agrobacterium tumefaciens</name>
    <dbReference type="NCBI Taxonomy" id="358"/>
    <lineage>
        <taxon>Bacteria</taxon>
        <taxon>Pseudomonadati</taxon>
        <taxon>Pseudomonadota</taxon>
        <taxon>Alphaproteobacteria</taxon>
        <taxon>Hyphomicrobiales</taxon>
        <taxon>Rhizobiaceae</taxon>
        <taxon>Rhizobium/Agrobacterium group</taxon>
        <taxon>Agrobacterium</taxon>
        <taxon>Agrobacterium tumefaciens complex</taxon>
    </lineage>
</organism>
<dbReference type="RefSeq" id="WP_137005844.1">
    <property type="nucleotide sequence ID" value="NZ_CP039923.1"/>
</dbReference>
<evidence type="ECO:0008006" key="3">
    <source>
        <dbReference type="Google" id="ProtNLM"/>
    </source>
</evidence>
<sequence>MSGDYEVGALTIANIARAYAVIQHLFSAVSFQEWQAATDTDRKRRDWLTVTDGAGAVRGLCYMFVTGHPSSLQMEVPVFASFSLFDERNVARMLFDETRKKARELKCKRIHFWPAGPKGWSIVTNPNRRPPTVGLVYDLRTADDGVPSNNAAKT</sequence>
<dbReference type="AlphaFoldDB" id="A0A4D7YRD3"/>
<gene>
    <name evidence="1" type="ORF">CFBP7129_25365</name>
</gene>
<name>A0A4D7YRD3_AGRTU</name>
<protein>
    <recommendedName>
        <fullName evidence="3">GNAT family N-acetyltransferase</fullName>
    </recommendedName>
</protein>
<dbReference type="EMBL" id="CP039923">
    <property type="protein sequence ID" value="QCL97428.1"/>
    <property type="molecule type" value="Genomic_DNA"/>
</dbReference>